<sequence length="83" mass="8995">MLDDVVMSWQLINDMAETSSMAKASEEALMVADVAKIDNVSWNTAVVDYGVVLGVVMNDAEIGFEGRGNVITIGEQQIDESEK</sequence>
<dbReference type="EMBL" id="CAADRP010000557">
    <property type="protein sequence ID" value="VFU29572.1"/>
    <property type="molecule type" value="Genomic_DNA"/>
</dbReference>
<protein>
    <submittedName>
        <fullName evidence="1">Uncharacterized protein</fullName>
    </submittedName>
</protein>
<gene>
    <name evidence="1" type="ORF">SVIM_LOCUS108954</name>
</gene>
<name>A0A6N2L2N8_SALVM</name>
<proteinExistence type="predicted"/>
<dbReference type="AlphaFoldDB" id="A0A6N2L2N8"/>
<accession>A0A6N2L2N8</accession>
<organism evidence="1">
    <name type="scientific">Salix viminalis</name>
    <name type="common">Common osier</name>
    <name type="synonym">Basket willow</name>
    <dbReference type="NCBI Taxonomy" id="40686"/>
    <lineage>
        <taxon>Eukaryota</taxon>
        <taxon>Viridiplantae</taxon>
        <taxon>Streptophyta</taxon>
        <taxon>Embryophyta</taxon>
        <taxon>Tracheophyta</taxon>
        <taxon>Spermatophyta</taxon>
        <taxon>Magnoliopsida</taxon>
        <taxon>eudicotyledons</taxon>
        <taxon>Gunneridae</taxon>
        <taxon>Pentapetalae</taxon>
        <taxon>rosids</taxon>
        <taxon>fabids</taxon>
        <taxon>Malpighiales</taxon>
        <taxon>Salicaceae</taxon>
        <taxon>Saliceae</taxon>
        <taxon>Salix</taxon>
    </lineage>
</organism>
<reference evidence="1" key="1">
    <citation type="submission" date="2019-03" db="EMBL/GenBank/DDBJ databases">
        <authorList>
            <person name="Mank J."/>
            <person name="Almeida P."/>
        </authorList>
    </citation>
    <scope>NUCLEOTIDE SEQUENCE</scope>
    <source>
        <strain evidence="1">78183</strain>
    </source>
</reference>
<evidence type="ECO:0000313" key="1">
    <source>
        <dbReference type="EMBL" id="VFU29572.1"/>
    </source>
</evidence>